<reference evidence="2 3" key="1">
    <citation type="submission" date="2024-06" db="EMBL/GenBank/DDBJ databases">
        <title>The Natural Products Discovery Center: Release of the First 8490 Sequenced Strains for Exploring Actinobacteria Biosynthetic Diversity.</title>
        <authorList>
            <person name="Kalkreuter E."/>
            <person name="Kautsar S.A."/>
            <person name="Yang D."/>
            <person name="Bader C.D."/>
            <person name="Teijaro C.N."/>
            <person name="Fluegel L."/>
            <person name="Davis C.M."/>
            <person name="Simpson J.R."/>
            <person name="Lauterbach L."/>
            <person name="Steele A.D."/>
            <person name="Gui C."/>
            <person name="Meng S."/>
            <person name="Li G."/>
            <person name="Viehrig K."/>
            <person name="Ye F."/>
            <person name="Su P."/>
            <person name="Kiefer A.F."/>
            <person name="Nichols A."/>
            <person name="Cepeda A.J."/>
            <person name="Yan W."/>
            <person name="Fan B."/>
            <person name="Jiang Y."/>
            <person name="Adhikari A."/>
            <person name="Zheng C.-J."/>
            <person name="Schuster L."/>
            <person name="Cowan T.M."/>
            <person name="Smanski M.J."/>
            <person name="Chevrette M.G."/>
            <person name="De Carvalho L.P.S."/>
            <person name="Shen B."/>
        </authorList>
    </citation>
    <scope>NUCLEOTIDE SEQUENCE [LARGE SCALE GENOMIC DNA]</scope>
    <source>
        <strain evidence="2 3">NPDC019708</strain>
    </source>
</reference>
<proteinExistence type="predicted"/>
<dbReference type="Proteomes" id="UP001550628">
    <property type="component" value="Unassembled WGS sequence"/>
</dbReference>
<dbReference type="GeneID" id="96244463"/>
<feature type="region of interest" description="Disordered" evidence="1">
    <location>
        <begin position="43"/>
        <end position="82"/>
    </location>
</feature>
<sequence length="82" mass="9103">MPEQRPPLPIRTTNRAMAATLRLWQITRCADPTVLERVAAGLRELPDERPRNRPAPDALPAELPPGATAPQRVRQYPDATDA</sequence>
<evidence type="ECO:0000313" key="3">
    <source>
        <dbReference type="Proteomes" id="UP001550628"/>
    </source>
</evidence>
<comment type="caution">
    <text evidence="2">The sequence shown here is derived from an EMBL/GenBank/DDBJ whole genome shotgun (WGS) entry which is preliminary data.</text>
</comment>
<dbReference type="RefSeq" id="WP_030523108.1">
    <property type="nucleotide sequence ID" value="NZ_JBEYBD010000006.1"/>
</dbReference>
<evidence type="ECO:0000313" key="2">
    <source>
        <dbReference type="EMBL" id="MEU1953303.1"/>
    </source>
</evidence>
<protein>
    <submittedName>
        <fullName evidence="2">Uncharacterized protein</fullName>
    </submittedName>
</protein>
<accession>A0ABV2WQY8</accession>
<feature type="compositionally biased region" description="Low complexity" evidence="1">
    <location>
        <begin position="55"/>
        <end position="66"/>
    </location>
</feature>
<evidence type="ECO:0000256" key="1">
    <source>
        <dbReference type="SAM" id="MobiDB-lite"/>
    </source>
</evidence>
<dbReference type="EMBL" id="JBEYBF010000009">
    <property type="protein sequence ID" value="MEU1953303.1"/>
    <property type="molecule type" value="Genomic_DNA"/>
</dbReference>
<keyword evidence="3" id="KW-1185">Reference proteome</keyword>
<organism evidence="2 3">
    <name type="scientific">Nocardia rhamnosiphila</name>
    <dbReference type="NCBI Taxonomy" id="426716"/>
    <lineage>
        <taxon>Bacteria</taxon>
        <taxon>Bacillati</taxon>
        <taxon>Actinomycetota</taxon>
        <taxon>Actinomycetes</taxon>
        <taxon>Mycobacteriales</taxon>
        <taxon>Nocardiaceae</taxon>
        <taxon>Nocardia</taxon>
    </lineage>
</organism>
<name>A0ABV2WQY8_9NOCA</name>
<gene>
    <name evidence="2" type="ORF">ABZ510_15680</name>
</gene>